<keyword evidence="1" id="KW-0472">Membrane</keyword>
<keyword evidence="1" id="KW-0812">Transmembrane</keyword>
<protein>
    <submittedName>
        <fullName evidence="2">Uncharacterized protein</fullName>
    </submittedName>
</protein>
<dbReference type="InterPro" id="IPR010281">
    <property type="entry name" value="DUF885"/>
</dbReference>
<organism evidence="2 3">
    <name type="scientific">Desmophyllum pertusum</name>
    <dbReference type="NCBI Taxonomy" id="174260"/>
    <lineage>
        <taxon>Eukaryota</taxon>
        <taxon>Metazoa</taxon>
        <taxon>Cnidaria</taxon>
        <taxon>Anthozoa</taxon>
        <taxon>Hexacorallia</taxon>
        <taxon>Scleractinia</taxon>
        <taxon>Caryophylliina</taxon>
        <taxon>Caryophylliidae</taxon>
        <taxon>Desmophyllum</taxon>
    </lineage>
</organism>
<dbReference type="EMBL" id="MU825881">
    <property type="protein sequence ID" value="KAJ7385384.1"/>
    <property type="molecule type" value="Genomic_DNA"/>
</dbReference>
<dbReference type="Proteomes" id="UP001163046">
    <property type="component" value="Unassembled WGS sequence"/>
</dbReference>
<feature type="transmembrane region" description="Helical" evidence="1">
    <location>
        <begin position="20"/>
        <end position="46"/>
    </location>
</feature>
<evidence type="ECO:0000313" key="3">
    <source>
        <dbReference type="Proteomes" id="UP001163046"/>
    </source>
</evidence>
<keyword evidence="3" id="KW-1185">Reference proteome</keyword>
<reference evidence="2" key="1">
    <citation type="submission" date="2023-01" db="EMBL/GenBank/DDBJ databases">
        <title>Genome assembly of the deep-sea coral Lophelia pertusa.</title>
        <authorList>
            <person name="Herrera S."/>
            <person name="Cordes E."/>
        </authorList>
    </citation>
    <scope>NUCLEOTIDE SEQUENCE</scope>
    <source>
        <strain evidence="2">USNM1676648</strain>
        <tissue evidence="2">Polyp</tissue>
    </source>
</reference>
<name>A0A9W9ZQK3_9CNID</name>
<proteinExistence type="predicted"/>
<dbReference type="AlphaFoldDB" id="A0A9W9ZQK3"/>
<comment type="caution">
    <text evidence="2">The sequence shown here is derived from an EMBL/GenBank/DDBJ whole genome shotgun (WGS) entry which is preliminary data.</text>
</comment>
<dbReference type="OrthoDB" id="6019550at2759"/>
<accession>A0A9W9ZQK3</accession>
<dbReference type="Pfam" id="PF05960">
    <property type="entry name" value="DUF885"/>
    <property type="match status" value="1"/>
</dbReference>
<evidence type="ECO:0000313" key="2">
    <source>
        <dbReference type="EMBL" id="KAJ7385384.1"/>
    </source>
</evidence>
<dbReference type="PANTHER" id="PTHR33361:SF2">
    <property type="entry name" value="DUF885 DOMAIN-CONTAINING PROTEIN"/>
    <property type="match status" value="1"/>
</dbReference>
<evidence type="ECO:0000256" key="1">
    <source>
        <dbReference type="SAM" id="Phobius"/>
    </source>
</evidence>
<dbReference type="PANTHER" id="PTHR33361">
    <property type="entry name" value="GLR0591 PROTEIN"/>
    <property type="match status" value="1"/>
</dbReference>
<keyword evidence="1" id="KW-1133">Transmembrane helix</keyword>
<gene>
    <name evidence="2" type="ORF">OS493_016465</name>
</gene>
<sequence length="585" mass="66233">MESTKNYYILKEAEPPSKKFYYIAIAVAVVLCLIGLILIVVGGVLLSKECTSAGSKAPIEKSSPCDYSDEAKRVGLDEFLRKVKTKYYKMNPNNAVYDPDATPTTIRQDFSPYNAHPDAIRTRTDAARALYSEANDLENNAVSAKMKPREIKAIAQVKHFLQSNFGAPYDENYYAGDWMLGPNKFCWQPICSVGSDLKAHFTYKKWGIRPKTVDDVNFVIDHLQRLKDSLMQYIENVKYGVQAGFVRPVEDCQDGLYSIQRAYMKVSQQGPWGVLNESYTKEMLDPKWLAELQKDASEAWERRHKESVRTSINEALVEYVGKPLDSLLNYLEFNHSQYCVPSNISSGLATLPLSYIYKNGNNTGIRTTGKLPSGEPLSGKEAYKMILPYFTTNQMSPDDVYSLGEKMLGQLYPRAVEIAKKVTGKQDEGQAVDDFKRLLEDQSMFFNDEKIPENESNKDAFAKCTSMEQAKIYCPNRYKAMLTWFEYVNTVLSDLAPKTNHMFHFTGNRQSTPNCPVQLVANFNPGTGSQSYSSSNTDCTRAARYRLPFYLKDMGPRYNAISVGAHEARPGHHTQVTDFKYPKDL</sequence>